<protein>
    <submittedName>
        <fullName evidence="1">Uncharacterized protein</fullName>
    </submittedName>
</protein>
<dbReference type="GeneID" id="20098333"/>
<dbReference type="KEGG" id="vg:20098333"/>
<evidence type="ECO:0000313" key="1">
    <source>
        <dbReference type="EMBL" id="AII15815.1"/>
    </source>
</evidence>
<reference evidence="1 2" key="1">
    <citation type="journal article" date="2014" name="BMC Genomics">
        <title>The genome and occlusion bodies of marine Penaeus monodon nudivirus (PmNV, also known as MBV and PemoNPV) suggest that it should be assigned to a new nudivirus genus that is distinct from the terrestrial nudiviruses.</title>
        <authorList>
            <person name="Yang Y.T."/>
            <person name="Lee D.Y."/>
            <person name="Wang Y."/>
            <person name="Hu J.M."/>
            <person name="Li W.H."/>
            <person name="Leu J.H."/>
            <person name="Chang G.D."/>
            <person name="Ke H.M."/>
            <person name="Kang S.T."/>
            <person name="Lin S.S."/>
            <person name="Kou G.H."/>
            <person name="Lo C.F."/>
        </authorList>
    </citation>
    <scope>NUCLEOTIDE SEQUENCE [LARGE SCALE GENOMIC DNA]</scope>
    <source>
        <strain evidence="1">Indonesia</strain>
    </source>
</reference>
<accession>A0A076FDT6</accession>
<sequence length="248" mass="29491">MLYYGPEEYEVEPERDINFINLHACCLVRIDDMEYELLYDILRLQGKCKKGISPYELISDDLRREMHSIYIRMEDVNYIYDVQRFVYRNRIMYKMFARSCYNGSYLYFCIFIGSKHCDCVRCKVGIILMTFDIDVFMHAMVGEEKFFVKDGFEKCGSVTKETVTRKNNLHSLSYDALCKLIDFNRIDEPSIHSCITASVNHPGVATRIMEMIKYHVHDNSILWSEKYFKLLMDDIWMYSSKMSTRPCH</sequence>
<dbReference type="RefSeq" id="YP_009051865.1">
    <property type="nucleotide sequence ID" value="NC_024692.1"/>
</dbReference>
<organism evidence="1 2">
    <name type="scientific">Penaeus monodon nudivirus</name>
    <dbReference type="NCBI Taxonomy" id="1529056"/>
    <lineage>
        <taxon>Viruses</taxon>
        <taxon>Viruses incertae sedis</taxon>
        <taxon>Naldaviricetes</taxon>
        <taxon>Lefavirales</taxon>
        <taxon>Nudiviridae</taxon>
        <taxon>Gammanudivirus</taxon>
        <taxon>Gammanudivirus pemonodonis</taxon>
    </lineage>
</organism>
<name>A0A076FDT6_9VIRU</name>
<evidence type="ECO:0000313" key="2">
    <source>
        <dbReference type="Proteomes" id="UP000203413"/>
    </source>
</evidence>
<proteinExistence type="predicted"/>
<dbReference type="EMBL" id="KJ184318">
    <property type="protein sequence ID" value="AII15815.1"/>
    <property type="molecule type" value="Genomic_DNA"/>
</dbReference>
<dbReference type="Proteomes" id="UP000203413">
    <property type="component" value="Segment"/>
</dbReference>
<gene>
    <name evidence="1" type="ORF">PmNV_027</name>
</gene>
<keyword evidence="2" id="KW-1185">Reference proteome</keyword>